<dbReference type="eggNOG" id="COG0438">
    <property type="taxonomic scope" value="Bacteria"/>
</dbReference>
<dbReference type="CDD" id="cd03801">
    <property type="entry name" value="GT4_PimA-like"/>
    <property type="match status" value="1"/>
</dbReference>
<sequence length="356" mass="38542">MSRPKLLFVTRSRYWRPGNGEATRTAALIEALAAVCDLTVFFPERAEDSARACVEAAPHRYRLAAGNVDRPERAGVLAAMQSLCRQLAPDVVLLSRLQLDFLRRAVPPGVRRVMDTHDLVSDNAAARRREGADVPEPLEFAQEMAFLGQYDRVLLIQPDDHSRVAAALGERALCVPHPVLLPAQPVRPDSRVIGYAASQWVANRHGLQWFFDRVWPGLKGARLDLAGHIAACVADPLPPGVVRRGFVPDIADLWCGMDVAINPVRWGSGLKIKTVEALAAGLPLVTTREGARGLEDLAGHAFLCADDPAGFAAACQSLLDHPERRGALGAAAHAAARARFSPDACFGALFDWLQAV</sequence>
<evidence type="ECO:0000313" key="3">
    <source>
        <dbReference type="EMBL" id="EGK71800.1"/>
    </source>
</evidence>
<keyword evidence="1" id="KW-0328">Glycosyltransferase</keyword>
<dbReference type="GO" id="GO:0016757">
    <property type="term" value="F:glycosyltransferase activity"/>
    <property type="evidence" value="ECO:0007669"/>
    <property type="project" value="UniProtKB-KW"/>
</dbReference>
<evidence type="ECO:0000256" key="1">
    <source>
        <dbReference type="ARBA" id="ARBA00022676"/>
    </source>
</evidence>
<dbReference type="EMBL" id="AFHG01000048">
    <property type="protein sequence ID" value="EGK71800.1"/>
    <property type="molecule type" value="Genomic_DNA"/>
</dbReference>
<dbReference type="RefSeq" id="WP_008061262.1">
    <property type="nucleotide sequence ID" value="NZ_AFHG01000048.1"/>
</dbReference>
<protein>
    <recommendedName>
        <fullName evidence="5">Glycosyltransferase</fullName>
    </recommendedName>
</protein>
<proteinExistence type="predicted"/>
<dbReference type="AlphaFoldDB" id="F5RCM0"/>
<dbReference type="PANTHER" id="PTHR12526">
    <property type="entry name" value="GLYCOSYLTRANSFERASE"/>
    <property type="match status" value="1"/>
</dbReference>
<dbReference type="OrthoDB" id="9807209at2"/>
<dbReference type="Pfam" id="PF13692">
    <property type="entry name" value="Glyco_trans_1_4"/>
    <property type="match status" value="1"/>
</dbReference>
<name>F5RCM0_METUF</name>
<dbReference type="Gene3D" id="3.40.50.2000">
    <property type="entry name" value="Glycogen Phosphorylase B"/>
    <property type="match status" value="1"/>
</dbReference>
<dbReference type="Proteomes" id="UP000005019">
    <property type="component" value="Unassembled WGS sequence"/>
</dbReference>
<dbReference type="SUPFAM" id="SSF53756">
    <property type="entry name" value="UDP-Glycosyltransferase/glycogen phosphorylase"/>
    <property type="match status" value="1"/>
</dbReference>
<organism evidence="3 4">
    <name type="scientific">Methyloversatilis universalis (strain ATCC BAA-1314 / DSM 25237 / JCM 13912 / CCUG 52030 / FAM5)</name>
    <dbReference type="NCBI Taxonomy" id="1000565"/>
    <lineage>
        <taxon>Bacteria</taxon>
        <taxon>Pseudomonadati</taxon>
        <taxon>Pseudomonadota</taxon>
        <taxon>Betaproteobacteria</taxon>
        <taxon>Nitrosomonadales</taxon>
        <taxon>Sterolibacteriaceae</taxon>
        <taxon>Methyloversatilis</taxon>
    </lineage>
</organism>
<evidence type="ECO:0000313" key="4">
    <source>
        <dbReference type="Proteomes" id="UP000005019"/>
    </source>
</evidence>
<keyword evidence="4" id="KW-1185">Reference proteome</keyword>
<gene>
    <name evidence="3" type="ORF">METUNv1_02024</name>
</gene>
<reference evidence="3 4" key="1">
    <citation type="journal article" date="2011" name="J. Bacteriol.">
        <title>Genome sequence of Methyloversatilis universalis FAM5T, a methylotrophic representative of the order Rhodocyclales.</title>
        <authorList>
            <person name="Kittichotirat W."/>
            <person name="Good N.M."/>
            <person name="Hall R."/>
            <person name="Bringel F."/>
            <person name="Lajus A."/>
            <person name="Medigue C."/>
            <person name="Smalley N.E."/>
            <person name="Beck D."/>
            <person name="Bumgarner R."/>
            <person name="Vuilleumier S."/>
            <person name="Kalyuzhnaya M.G."/>
        </authorList>
    </citation>
    <scope>NUCLEOTIDE SEQUENCE [LARGE SCALE GENOMIC DNA]</scope>
    <source>
        <strain evidence="4">ATCC BAA-1314 / JCM 13912 / FAM5</strain>
    </source>
</reference>
<dbReference type="STRING" id="1000565.METUNv1_02024"/>
<evidence type="ECO:0000256" key="2">
    <source>
        <dbReference type="ARBA" id="ARBA00022679"/>
    </source>
</evidence>
<comment type="caution">
    <text evidence="3">The sequence shown here is derived from an EMBL/GenBank/DDBJ whole genome shotgun (WGS) entry which is preliminary data.</text>
</comment>
<keyword evidence="2" id="KW-0808">Transferase</keyword>
<dbReference type="PANTHER" id="PTHR12526:SF510">
    <property type="entry name" value="D-INOSITOL 3-PHOSPHATE GLYCOSYLTRANSFERASE"/>
    <property type="match status" value="1"/>
</dbReference>
<accession>F5RCM0</accession>
<evidence type="ECO:0008006" key="5">
    <source>
        <dbReference type="Google" id="ProtNLM"/>
    </source>
</evidence>